<accession>M7ZNU4</accession>
<reference evidence="2" key="1">
    <citation type="journal article" date="2013" name="Nature">
        <title>Draft genome of the wheat A-genome progenitor Triticum urartu.</title>
        <authorList>
            <person name="Ling H.Q."/>
            <person name="Zhao S."/>
            <person name="Liu D."/>
            <person name="Wang J."/>
            <person name="Sun H."/>
            <person name="Zhang C."/>
            <person name="Fan H."/>
            <person name="Li D."/>
            <person name="Dong L."/>
            <person name="Tao Y."/>
            <person name="Gao C."/>
            <person name="Wu H."/>
            <person name="Li Y."/>
            <person name="Cui Y."/>
            <person name="Guo X."/>
            <person name="Zheng S."/>
            <person name="Wang B."/>
            <person name="Yu K."/>
            <person name="Liang Q."/>
            <person name="Yang W."/>
            <person name="Lou X."/>
            <person name="Chen J."/>
            <person name="Feng M."/>
            <person name="Jian J."/>
            <person name="Zhang X."/>
            <person name="Luo G."/>
            <person name="Jiang Y."/>
            <person name="Liu J."/>
            <person name="Wang Z."/>
            <person name="Sha Y."/>
            <person name="Zhang B."/>
            <person name="Wu H."/>
            <person name="Tang D."/>
            <person name="Shen Q."/>
            <person name="Xue P."/>
            <person name="Zou S."/>
            <person name="Wang X."/>
            <person name="Liu X."/>
            <person name="Wang F."/>
            <person name="Yang Y."/>
            <person name="An X."/>
            <person name="Dong Z."/>
            <person name="Zhang K."/>
            <person name="Zhang X."/>
            <person name="Luo M.C."/>
            <person name="Dvorak J."/>
            <person name="Tong Y."/>
            <person name="Wang J."/>
            <person name="Yang H."/>
            <person name="Li Z."/>
            <person name="Wang D."/>
            <person name="Zhang A."/>
            <person name="Wang J."/>
        </authorList>
    </citation>
    <scope>NUCLEOTIDE SEQUENCE</scope>
</reference>
<dbReference type="AlphaFoldDB" id="M7ZNU4"/>
<feature type="compositionally biased region" description="Basic and acidic residues" evidence="1">
    <location>
        <begin position="1"/>
        <end position="11"/>
    </location>
</feature>
<dbReference type="EMBL" id="KD187016">
    <property type="protein sequence ID" value="EMS54015.1"/>
    <property type="molecule type" value="Genomic_DNA"/>
</dbReference>
<evidence type="ECO:0000313" key="2">
    <source>
        <dbReference type="EMBL" id="EMS54015.1"/>
    </source>
</evidence>
<evidence type="ECO:0000256" key="1">
    <source>
        <dbReference type="SAM" id="MobiDB-lite"/>
    </source>
</evidence>
<sequence>MEDDHAQDKTCQEAAFGDSNPAFPSTAVSVRVASAHSAAVEEAPLDPLPDKTAQGLPPVLDELQLATTERIDKPSADLVDPGPSIHEAGAGFERADVTAPHACMQVALHGGNDIDAGAITVQRREDNLSAKEIAALGNIKAFCAGLLKKLAPPLLKEFEGLRGVKPGHDPFTPRCTTRSVCASSSRKTKASVAETVLLRTLGLDCDDLAVSEDALGQLRTVFDSPLQAVAEVGGGQCGPWPTLRYGNSLYSTVA</sequence>
<protein>
    <submittedName>
        <fullName evidence="2">Uncharacterized protein</fullName>
    </submittedName>
</protein>
<proteinExistence type="predicted"/>
<organism evidence="2">
    <name type="scientific">Triticum urartu</name>
    <name type="common">Red wild einkorn</name>
    <name type="synonym">Crithodium urartu</name>
    <dbReference type="NCBI Taxonomy" id="4572"/>
    <lineage>
        <taxon>Eukaryota</taxon>
        <taxon>Viridiplantae</taxon>
        <taxon>Streptophyta</taxon>
        <taxon>Embryophyta</taxon>
        <taxon>Tracheophyta</taxon>
        <taxon>Spermatophyta</taxon>
        <taxon>Magnoliopsida</taxon>
        <taxon>Liliopsida</taxon>
        <taxon>Poales</taxon>
        <taxon>Poaceae</taxon>
        <taxon>BOP clade</taxon>
        <taxon>Pooideae</taxon>
        <taxon>Triticodae</taxon>
        <taxon>Triticeae</taxon>
        <taxon>Triticinae</taxon>
        <taxon>Triticum</taxon>
    </lineage>
</organism>
<feature type="region of interest" description="Disordered" evidence="1">
    <location>
        <begin position="1"/>
        <end position="23"/>
    </location>
</feature>
<dbReference type="OMA" id="FTPRCTT"/>
<name>M7ZNU4_TRIUA</name>
<gene>
    <name evidence="2" type="ORF">TRIUR3_32550</name>
</gene>